<dbReference type="Gene3D" id="3.40.630.30">
    <property type="match status" value="1"/>
</dbReference>
<proteinExistence type="predicted"/>
<evidence type="ECO:0000313" key="3">
    <source>
        <dbReference type="EMBL" id="GGO03054.1"/>
    </source>
</evidence>
<sequence length="658" mass="73390">MEREKGSAAHEETPALLTGTPRLLIRRFGSEEWGLLLTYLQEEGVADDFPEGVYTEQRLRSMTANPELYALILHENGEVIGHVFFRSGLQPGSAEFELGIRESSRSYGYADEAAQALLRYAFGRLDLHRVTVSCPPENLALRATLEKLGMRMEAFFRQNLPTIDGDWRDECIYAMLEEEWLVREQLIERRERAGSGHEGGGYEVAAQEEGFADTISSGLQEEPQDTTITAEEAAAFLLDMQADHSRAQTLAGDGESGDLAVETKKIDEPDEETLHRLESDLYEEDSDAEYSLQDHLSPEEIAALNEEMPEPYMEPGELDEPGIPQVTLAIGEEGSLAPFAPIIPAPAMPPAQSGPVVIAGTVVGVQRSSATEPDPLGGLIEQRIDGVPFLLREPHDLNWLAPFGRVFRVWDRQDSGNLSFGLEIEDQKVFIKYAGAATADYEGHPAEAIRLLQGAAQVYEALRHPVLVQMLDHFDTPDGYAILFGWAEGELLRPSADLPPEHPDSAIYRFRKLPVEDRVAAMEDILDFHAHAEALGYAAIDFYDGSLIYDFDAGKITICDIDLYRPKPYTNERGRMWGSSRFMSPEEYKLGAPIDSRTNVYNMGAMAFCLLGGELDRSRELWDAGDELYRIALLAASPDREERWESVAQMLEAWRQAL</sequence>
<reference evidence="4" key="1">
    <citation type="journal article" date="2019" name="Int. J. Syst. Evol. Microbiol.">
        <title>The Global Catalogue of Microorganisms (GCM) 10K type strain sequencing project: providing services to taxonomists for standard genome sequencing and annotation.</title>
        <authorList>
            <consortium name="The Broad Institute Genomics Platform"/>
            <consortium name="The Broad Institute Genome Sequencing Center for Infectious Disease"/>
            <person name="Wu L."/>
            <person name="Ma J."/>
        </authorList>
    </citation>
    <scope>NUCLEOTIDE SEQUENCE [LARGE SCALE GENOMIC DNA]</scope>
    <source>
        <strain evidence="4">CGMCC 1.6964</strain>
    </source>
</reference>
<dbReference type="SUPFAM" id="SSF55729">
    <property type="entry name" value="Acyl-CoA N-acyltransferases (Nat)"/>
    <property type="match status" value="1"/>
</dbReference>
<dbReference type="SUPFAM" id="SSF56112">
    <property type="entry name" value="Protein kinase-like (PK-like)"/>
    <property type="match status" value="1"/>
</dbReference>
<dbReference type="InterPro" id="IPR000182">
    <property type="entry name" value="GNAT_dom"/>
</dbReference>
<evidence type="ECO:0008006" key="5">
    <source>
        <dbReference type="Google" id="ProtNLM"/>
    </source>
</evidence>
<dbReference type="InterPro" id="IPR016181">
    <property type="entry name" value="Acyl_CoA_acyltransferase"/>
</dbReference>
<dbReference type="PANTHER" id="PTHR43792:SF5">
    <property type="entry name" value="RIBOSOMAL-PROTEIN-SERINE ACETYLTRANSFERASE"/>
    <property type="match status" value="1"/>
</dbReference>
<dbReference type="Gene3D" id="1.10.510.10">
    <property type="entry name" value="Transferase(Phosphotransferase) domain 1"/>
    <property type="match status" value="1"/>
</dbReference>
<dbReference type="RefSeq" id="WP_018976669.1">
    <property type="nucleotide sequence ID" value="NZ_BMLN01000007.1"/>
</dbReference>
<feature type="domain" description="N-acetyltransferase" evidence="2">
    <location>
        <begin position="23"/>
        <end position="178"/>
    </location>
</feature>
<protein>
    <recommendedName>
        <fullName evidence="5">Protein kinase domain-containing protein</fullName>
    </recommendedName>
</protein>
<keyword evidence="4" id="KW-1185">Reference proteome</keyword>
<organism evidence="3 4">
    <name type="scientific">Saccharibacillus kuerlensis</name>
    <dbReference type="NCBI Taxonomy" id="459527"/>
    <lineage>
        <taxon>Bacteria</taxon>
        <taxon>Bacillati</taxon>
        <taxon>Bacillota</taxon>
        <taxon>Bacilli</taxon>
        <taxon>Bacillales</taxon>
        <taxon>Paenibacillaceae</taxon>
        <taxon>Saccharibacillus</taxon>
    </lineage>
</organism>
<dbReference type="PROSITE" id="PS51186">
    <property type="entry name" value="GNAT"/>
    <property type="match status" value="1"/>
</dbReference>
<dbReference type="PROSITE" id="PS50011">
    <property type="entry name" value="PROTEIN_KINASE_DOM"/>
    <property type="match status" value="1"/>
</dbReference>
<evidence type="ECO:0000259" key="1">
    <source>
        <dbReference type="PROSITE" id="PS50011"/>
    </source>
</evidence>
<name>A0ABQ2L4S3_9BACL</name>
<dbReference type="InterPro" id="IPR011009">
    <property type="entry name" value="Kinase-like_dom_sf"/>
</dbReference>
<dbReference type="Pfam" id="PF13302">
    <property type="entry name" value="Acetyltransf_3"/>
    <property type="match status" value="1"/>
</dbReference>
<dbReference type="EMBL" id="BMLN01000007">
    <property type="protein sequence ID" value="GGO03054.1"/>
    <property type="molecule type" value="Genomic_DNA"/>
</dbReference>
<evidence type="ECO:0000313" key="4">
    <source>
        <dbReference type="Proteomes" id="UP000606653"/>
    </source>
</evidence>
<dbReference type="InterPro" id="IPR000719">
    <property type="entry name" value="Prot_kinase_dom"/>
</dbReference>
<accession>A0ABQ2L4S3</accession>
<evidence type="ECO:0000259" key="2">
    <source>
        <dbReference type="PROSITE" id="PS51186"/>
    </source>
</evidence>
<dbReference type="InterPro" id="IPR051531">
    <property type="entry name" value="N-acetyltransferase"/>
</dbReference>
<comment type="caution">
    <text evidence="3">The sequence shown here is derived from an EMBL/GenBank/DDBJ whole genome shotgun (WGS) entry which is preliminary data.</text>
</comment>
<gene>
    <name evidence="3" type="ORF">GCM10010969_26960</name>
</gene>
<dbReference type="PANTHER" id="PTHR43792">
    <property type="entry name" value="GNAT FAMILY, PUTATIVE (AFU_ORTHOLOGUE AFUA_3G00765)-RELATED-RELATED"/>
    <property type="match status" value="1"/>
</dbReference>
<feature type="domain" description="Protein kinase" evidence="1">
    <location>
        <begin position="392"/>
        <end position="658"/>
    </location>
</feature>
<dbReference type="Proteomes" id="UP000606653">
    <property type="component" value="Unassembled WGS sequence"/>
</dbReference>